<comment type="subcellular location">
    <subcellularLocation>
        <location evidence="3">Cytoplasm</location>
    </subcellularLocation>
</comment>
<dbReference type="GO" id="GO:0016151">
    <property type="term" value="F:nickel cation binding"/>
    <property type="evidence" value="ECO:0007669"/>
    <property type="project" value="UniProtKB-UniRule"/>
</dbReference>
<dbReference type="PANTHER" id="PTHR33620">
    <property type="entry name" value="UREASE ACCESSORY PROTEIN F"/>
    <property type="match status" value="1"/>
</dbReference>
<dbReference type="Proteomes" id="UP000315816">
    <property type="component" value="Unassembled WGS sequence"/>
</dbReference>
<gene>
    <name evidence="3" type="primary">ureF</name>
    <name evidence="4" type="ORF">FIL88_03315</name>
</gene>
<accession>A0A545SX33</accession>
<keyword evidence="1 3" id="KW-0996">Nickel insertion</keyword>
<dbReference type="InterPro" id="IPR002639">
    <property type="entry name" value="UreF"/>
</dbReference>
<keyword evidence="5" id="KW-1185">Reference proteome</keyword>
<dbReference type="GO" id="GO:0005737">
    <property type="term" value="C:cytoplasm"/>
    <property type="evidence" value="ECO:0007669"/>
    <property type="project" value="UniProtKB-SubCell"/>
</dbReference>
<evidence type="ECO:0000256" key="3">
    <source>
        <dbReference type="HAMAP-Rule" id="MF_01385"/>
    </source>
</evidence>
<dbReference type="HAMAP" id="MF_01385">
    <property type="entry name" value="UreF"/>
    <property type="match status" value="1"/>
</dbReference>
<comment type="function">
    <text evidence="3">Required for maturation of urease via the functional incorporation of the urease nickel metallocenter.</text>
</comment>
<dbReference type="AlphaFoldDB" id="A0A545SX33"/>
<sequence>MRIEHILTLSQWLSPAFPVGSFAYSHGLEAMVEQEWVGDAAGLENWLCDILEYGGGSSEALFLNAAFNAGDQAKLYLIDAACRAFASSKERLLETEALGRAFCAVTSQIWGELPKPLAYPVAVGAAAVREGLPADLTTQLYLQAMSSNLIAVGQRLLPVGQTEGQAILHRLTPLCMQIAKANAHADLDMLSSAAFLSDIGSMKHETQYSRIFRT</sequence>
<reference evidence="4 5" key="1">
    <citation type="submission" date="2019-06" db="EMBL/GenBank/DDBJ databases">
        <title>A novel species of marine bacteria.</title>
        <authorList>
            <person name="Wang Y."/>
        </authorList>
    </citation>
    <scope>NUCLEOTIDE SEQUENCE [LARGE SCALE GENOMIC DNA]</scope>
    <source>
        <strain evidence="4 5">MA1-10</strain>
    </source>
</reference>
<evidence type="ECO:0000256" key="1">
    <source>
        <dbReference type="ARBA" id="ARBA00022988"/>
    </source>
</evidence>
<dbReference type="OrthoDB" id="9798772at2"/>
<comment type="similarity">
    <text evidence="3">Belongs to the UreF family.</text>
</comment>
<protein>
    <recommendedName>
        <fullName evidence="3">Urease accessory protein UreF</fullName>
    </recommendedName>
</protein>
<evidence type="ECO:0000313" key="5">
    <source>
        <dbReference type="Proteomes" id="UP000315816"/>
    </source>
</evidence>
<comment type="caution">
    <text evidence="4">The sequence shown here is derived from an EMBL/GenBank/DDBJ whole genome shotgun (WGS) entry which is preliminary data.</text>
</comment>
<name>A0A545SX33_9RHOB</name>
<dbReference type="Pfam" id="PF01730">
    <property type="entry name" value="UreF"/>
    <property type="match status" value="1"/>
</dbReference>
<dbReference type="Gene3D" id="1.10.4190.10">
    <property type="entry name" value="Urease accessory protein UreF"/>
    <property type="match status" value="1"/>
</dbReference>
<dbReference type="PIRSF" id="PIRSF009467">
    <property type="entry name" value="Ureas_acces_UreF"/>
    <property type="match status" value="1"/>
</dbReference>
<evidence type="ECO:0000313" key="4">
    <source>
        <dbReference type="EMBL" id="TQV69533.1"/>
    </source>
</evidence>
<dbReference type="InterPro" id="IPR038277">
    <property type="entry name" value="UreF_sf"/>
</dbReference>
<dbReference type="EMBL" id="VICH01000004">
    <property type="protein sequence ID" value="TQV69533.1"/>
    <property type="molecule type" value="Genomic_DNA"/>
</dbReference>
<organism evidence="4 5">
    <name type="scientific">Aliiroseovarius halocynthiae</name>
    <dbReference type="NCBI Taxonomy" id="985055"/>
    <lineage>
        <taxon>Bacteria</taxon>
        <taxon>Pseudomonadati</taxon>
        <taxon>Pseudomonadota</taxon>
        <taxon>Alphaproteobacteria</taxon>
        <taxon>Rhodobacterales</taxon>
        <taxon>Paracoccaceae</taxon>
        <taxon>Aliiroseovarius</taxon>
    </lineage>
</organism>
<proteinExistence type="inferred from homology"/>
<dbReference type="PANTHER" id="PTHR33620:SF1">
    <property type="entry name" value="UREASE ACCESSORY PROTEIN F"/>
    <property type="match status" value="1"/>
</dbReference>
<evidence type="ECO:0000256" key="2">
    <source>
        <dbReference type="ARBA" id="ARBA00023186"/>
    </source>
</evidence>
<keyword evidence="3" id="KW-0963">Cytoplasm</keyword>
<keyword evidence="2 3" id="KW-0143">Chaperone</keyword>
<comment type="subunit">
    <text evidence="3">UreD, UreF and UreG form a complex that acts as a GTP-hydrolysis-dependent molecular chaperone, activating the urease apoprotein by helping to assemble the nickel containing metallocenter of UreC. The UreE protein probably delivers the nickel.</text>
</comment>